<evidence type="ECO:0000313" key="6">
    <source>
        <dbReference type="Proteomes" id="UP000177418"/>
    </source>
</evidence>
<sequence length="566" mass="63090">MKKIIFLLVLFGSFFIPGKSVFAQEKIDDFLVTINIEKDGKIKVSEKISYDFGDLQRHGIFRTIPYIKTNKDGKRYKSKVDVKSITDESDNTYNFQQSIVDDKLNLKIGDPDKLVTGPHIYNINYNVSGALTYFSDHDELYWNGIGTGWEVPIEKATIIVNKTFSSNRENDQIKCFVGIEGTSSEDCGYSLKDADIIFDSKRSLNTGEGFTIVYGFPKGQVAVLEPELVVSFWETVPGKITAVILAILALLWYLIYPIKIIYKWFKYGRDPEVGIPATAYFDPPKTKSGRSLTPAETGALVDETADLRDVMATLVDLARRGYYKIVEKNKNDFYFEVRHPGGDQKSAGLPQGVKLIDFEQTLIDDLFDGETEIRLKDKKMYETVSEVQNTIYTHLVEDKFFPKNPQSTRAFYQVMSALGIFSGNFFLFIVALIFGRLMPAKTQYGAEEANKAKALRNFLKSQERQLQFQGDKQILFEKLLPYAVAFGVEKAWAKRFETIALKSPDWYQGYGSTTAFNSLILANALSSSFNSFASAATPVRSSSGFSSGFSGGSSGGGGGGGGGGSW</sequence>
<feature type="domain" description="DUF2207" evidence="3">
    <location>
        <begin position="26"/>
        <end position="162"/>
    </location>
</feature>
<evidence type="ECO:0000259" key="4">
    <source>
        <dbReference type="Pfam" id="PF20990"/>
    </source>
</evidence>
<organism evidence="5 6">
    <name type="scientific">Candidatus Roizmanbacteria bacterium RIFCSPLOWO2_02_FULL_36_11</name>
    <dbReference type="NCBI Taxonomy" id="1802071"/>
    <lineage>
        <taxon>Bacteria</taxon>
        <taxon>Candidatus Roizmaniibacteriota</taxon>
    </lineage>
</organism>
<gene>
    <name evidence="5" type="ORF">A3H78_01170</name>
</gene>
<name>A0A1F7JIL0_9BACT</name>
<dbReference type="AlphaFoldDB" id="A0A1F7JIL0"/>
<dbReference type="InterPro" id="IPR018702">
    <property type="entry name" value="DUF2207"/>
</dbReference>
<keyword evidence="2" id="KW-1133">Transmembrane helix</keyword>
<comment type="caution">
    <text evidence="5">The sequence shown here is derived from an EMBL/GenBank/DDBJ whole genome shotgun (WGS) entry which is preliminary data.</text>
</comment>
<evidence type="ECO:0000256" key="1">
    <source>
        <dbReference type="SAM" id="MobiDB-lite"/>
    </source>
</evidence>
<dbReference type="EMBL" id="MGAV01000003">
    <property type="protein sequence ID" value="OGK55452.1"/>
    <property type="molecule type" value="Genomic_DNA"/>
</dbReference>
<feature type="transmembrane region" description="Helical" evidence="2">
    <location>
        <begin position="236"/>
        <end position="256"/>
    </location>
</feature>
<accession>A0A1F7JIL0</accession>
<keyword evidence="2" id="KW-0812">Transmembrane</keyword>
<reference evidence="5 6" key="1">
    <citation type="journal article" date="2016" name="Nat. Commun.">
        <title>Thousands of microbial genomes shed light on interconnected biogeochemical processes in an aquifer system.</title>
        <authorList>
            <person name="Anantharaman K."/>
            <person name="Brown C.T."/>
            <person name="Hug L.A."/>
            <person name="Sharon I."/>
            <person name="Castelle C.J."/>
            <person name="Probst A.J."/>
            <person name="Thomas B.C."/>
            <person name="Singh A."/>
            <person name="Wilkins M.J."/>
            <person name="Karaoz U."/>
            <person name="Brodie E.L."/>
            <person name="Williams K.H."/>
            <person name="Hubbard S.S."/>
            <person name="Banfield J.F."/>
        </authorList>
    </citation>
    <scope>NUCLEOTIDE SEQUENCE [LARGE SCALE GENOMIC DNA]</scope>
</reference>
<keyword evidence="2" id="KW-0472">Membrane</keyword>
<evidence type="ECO:0000259" key="3">
    <source>
        <dbReference type="Pfam" id="PF09972"/>
    </source>
</evidence>
<proteinExistence type="predicted"/>
<evidence type="ECO:0008006" key="7">
    <source>
        <dbReference type="Google" id="ProtNLM"/>
    </source>
</evidence>
<feature type="compositionally biased region" description="Gly residues" evidence="1">
    <location>
        <begin position="549"/>
        <end position="566"/>
    </location>
</feature>
<dbReference type="Proteomes" id="UP000177418">
    <property type="component" value="Unassembled WGS sequence"/>
</dbReference>
<feature type="domain" description="Predicted membrane protein YciQ-like C-terminal" evidence="4">
    <location>
        <begin position="291"/>
        <end position="496"/>
    </location>
</feature>
<protein>
    <recommendedName>
        <fullName evidence="7">DUF2207 domain-containing protein</fullName>
    </recommendedName>
</protein>
<dbReference type="Pfam" id="PF20990">
    <property type="entry name" value="DUF2207_C"/>
    <property type="match status" value="1"/>
</dbReference>
<dbReference type="InterPro" id="IPR048389">
    <property type="entry name" value="YciQ-like_C"/>
</dbReference>
<dbReference type="Pfam" id="PF09972">
    <property type="entry name" value="DUF2207"/>
    <property type="match status" value="1"/>
</dbReference>
<feature type="region of interest" description="Disordered" evidence="1">
    <location>
        <begin position="544"/>
        <end position="566"/>
    </location>
</feature>
<evidence type="ECO:0000256" key="2">
    <source>
        <dbReference type="SAM" id="Phobius"/>
    </source>
</evidence>
<evidence type="ECO:0000313" key="5">
    <source>
        <dbReference type="EMBL" id="OGK55452.1"/>
    </source>
</evidence>
<feature type="transmembrane region" description="Helical" evidence="2">
    <location>
        <begin position="410"/>
        <end position="434"/>
    </location>
</feature>